<evidence type="ECO:0000313" key="2">
    <source>
        <dbReference type="EMBL" id="MDB1161511.1"/>
    </source>
</evidence>
<comment type="caution">
    <text evidence="2">The sequence shown here is derived from an EMBL/GenBank/DDBJ whole genome shotgun (WGS) entry which is preliminary data.</text>
</comment>
<dbReference type="RefSeq" id="WP_271726051.1">
    <property type="nucleotide sequence ID" value="NZ_JAQKGX010000002.1"/>
</dbReference>
<reference evidence="2" key="1">
    <citation type="submission" date="2023-01" db="EMBL/GenBank/DDBJ databases">
        <title>Human gut microbiome strain richness.</title>
        <authorList>
            <person name="Chen-Liaw A."/>
        </authorList>
    </citation>
    <scope>NUCLEOTIDE SEQUENCE</scope>
    <source>
        <strain evidence="2">BSD2780120875st1_E5_BSD2780120875b_170604</strain>
    </source>
</reference>
<feature type="compositionally biased region" description="Acidic residues" evidence="1">
    <location>
        <begin position="36"/>
        <end position="45"/>
    </location>
</feature>
<evidence type="ECO:0000313" key="3">
    <source>
        <dbReference type="Proteomes" id="UP001211105"/>
    </source>
</evidence>
<organism evidence="2 3">
    <name type="scientific">Bifidobacterium catenulatum</name>
    <dbReference type="NCBI Taxonomy" id="1686"/>
    <lineage>
        <taxon>Bacteria</taxon>
        <taxon>Bacillati</taxon>
        <taxon>Actinomycetota</taxon>
        <taxon>Actinomycetes</taxon>
        <taxon>Bifidobacteriales</taxon>
        <taxon>Bifidobacteriaceae</taxon>
        <taxon>Bifidobacterium</taxon>
    </lineage>
</organism>
<accession>A0AAW6A1I7</accession>
<dbReference type="Proteomes" id="UP001211105">
    <property type="component" value="Unassembled WGS sequence"/>
</dbReference>
<gene>
    <name evidence="2" type="ORF">PL707_04340</name>
</gene>
<feature type="region of interest" description="Disordered" evidence="1">
    <location>
        <begin position="1"/>
        <end position="45"/>
    </location>
</feature>
<proteinExistence type="predicted"/>
<dbReference type="EMBL" id="JAQKGX010000002">
    <property type="protein sequence ID" value="MDB1161511.1"/>
    <property type="molecule type" value="Genomic_DNA"/>
</dbReference>
<name>A0AAW6A1I7_9BIFI</name>
<protein>
    <submittedName>
        <fullName evidence="2">Uncharacterized protein</fullName>
    </submittedName>
</protein>
<evidence type="ECO:0000256" key="1">
    <source>
        <dbReference type="SAM" id="MobiDB-lite"/>
    </source>
</evidence>
<dbReference type="AlphaFoldDB" id="A0AAW6A1I7"/>
<sequence>MDGSFENEVPPPAVDGTDSAIPSSGLDVLFNKKGEDDPEELPTEEELTEWKNWFFLPAESFPLMMGF</sequence>